<evidence type="ECO:0000313" key="4">
    <source>
        <dbReference type="EMBL" id="CDW77471.1"/>
    </source>
</evidence>
<proteinExistence type="predicted"/>
<sequence>MDPQVKGALIGGLGTASALGLTYFIRKSFSANSVTDKQDTRQDTTSSQPQATPHHHKKGKNELDNEADDYIVLLGDVGGTNIRLILSHIYLSDRDHRVTIKEQTVDSRTVQSFEEAVKNFLKEFEDSNQWPSVGVVGIAGPVDNNVCEVTNCTHWPPVDGTALSQSCNIPRFMLLNDFAVAGLGILNLKEMEYTRLTDSLPSHEGVKLVIGPGTGLGQGFLCKSEFAPYYEVFPSEGGHSEFSVRNKEDFDLLEHAHKFIEESDNVENLRAKGKVNRISIERLCAGPAVPLIYDFMRQRHPELKKVLEDEGINFNQLTSHNIIDAGIKRKDPLCLKVVDKLAEIFGCETGNTALKLLPYGGIYLIGGVTNGITDYLLHSDTFLNAFYQKGRQEKKLRKIPIFIVKGDLQVGLMGADEQARRLIYKLKQESRSNQIL</sequence>
<evidence type="ECO:0000256" key="3">
    <source>
        <dbReference type="SAM" id="MobiDB-lite"/>
    </source>
</evidence>
<organism evidence="4 5">
    <name type="scientific">Stylonychia lemnae</name>
    <name type="common">Ciliate</name>
    <dbReference type="NCBI Taxonomy" id="5949"/>
    <lineage>
        <taxon>Eukaryota</taxon>
        <taxon>Sar</taxon>
        <taxon>Alveolata</taxon>
        <taxon>Ciliophora</taxon>
        <taxon>Intramacronucleata</taxon>
        <taxon>Spirotrichea</taxon>
        <taxon>Stichotrichia</taxon>
        <taxon>Sporadotrichida</taxon>
        <taxon>Oxytrichidae</taxon>
        <taxon>Stylonychinae</taxon>
        <taxon>Stylonychia</taxon>
    </lineage>
</organism>
<dbReference type="OMA" id="NNHWRLS"/>
<name>A0A078A6G9_STYLE</name>
<dbReference type="GO" id="GO:0006096">
    <property type="term" value="P:glycolytic process"/>
    <property type="evidence" value="ECO:0007669"/>
    <property type="project" value="InterPro"/>
</dbReference>
<dbReference type="InParanoid" id="A0A078A6G9"/>
<dbReference type="GO" id="GO:0005536">
    <property type="term" value="F:D-glucose binding"/>
    <property type="evidence" value="ECO:0007669"/>
    <property type="project" value="InterPro"/>
</dbReference>
<keyword evidence="1" id="KW-0808">Transferase</keyword>
<dbReference type="SUPFAM" id="SSF53067">
    <property type="entry name" value="Actin-like ATPase domain"/>
    <property type="match status" value="1"/>
</dbReference>
<evidence type="ECO:0000256" key="2">
    <source>
        <dbReference type="ARBA" id="ARBA00022777"/>
    </source>
</evidence>
<dbReference type="GO" id="GO:0005524">
    <property type="term" value="F:ATP binding"/>
    <property type="evidence" value="ECO:0007669"/>
    <property type="project" value="InterPro"/>
</dbReference>
<gene>
    <name evidence="4" type="primary">Contig17701.g18815</name>
    <name evidence="4" type="ORF">STYLEM_6432</name>
</gene>
<evidence type="ECO:0000256" key="1">
    <source>
        <dbReference type="ARBA" id="ARBA00022679"/>
    </source>
</evidence>
<dbReference type="PANTHER" id="PTHR47363">
    <property type="entry name" value="GLUCOKINASE"/>
    <property type="match status" value="1"/>
</dbReference>
<dbReference type="EMBL" id="CCKQ01006183">
    <property type="protein sequence ID" value="CDW77471.1"/>
    <property type="molecule type" value="Genomic_DNA"/>
</dbReference>
<dbReference type="Pfam" id="PF02685">
    <property type="entry name" value="Glucokinase"/>
    <property type="match status" value="1"/>
</dbReference>
<feature type="region of interest" description="Disordered" evidence="3">
    <location>
        <begin position="34"/>
        <end position="62"/>
    </location>
</feature>
<dbReference type="PANTHER" id="PTHR47363:SF1">
    <property type="entry name" value="GLUCOKINASE"/>
    <property type="match status" value="1"/>
</dbReference>
<dbReference type="Gene3D" id="3.30.420.40">
    <property type="match status" value="1"/>
</dbReference>
<dbReference type="AlphaFoldDB" id="A0A078A6G9"/>
<keyword evidence="5" id="KW-1185">Reference proteome</keyword>
<reference evidence="4 5" key="1">
    <citation type="submission" date="2014-06" db="EMBL/GenBank/DDBJ databases">
        <authorList>
            <person name="Swart Estienne"/>
        </authorList>
    </citation>
    <scope>NUCLEOTIDE SEQUENCE [LARGE SCALE GENOMIC DNA]</scope>
    <source>
        <strain evidence="4 5">130c</strain>
    </source>
</reference>
<dbReference type="InterPro" id="IPR043129">
    <property type="entry name" value="ATPase_NBD"/>
</dbReference>
<keyword evidence="2 4" id="KW-0418">Kinase</keyword>
<protein>
    <submittedName>
        <fullName evidence="4">Glucokinase</fullName>
    </submittedName>
</protein>
<evidence type="ECO:0000313" key="5">
    <source>
        <dbReference type="Proteomes" id="UP000039865"/>
    </source>
</evidence>
<dbReference type="OrthoDB" id="10251652at2759"/>
<dbReference type="GO" id="GO:0004340">
    <property type="term" value="F:glucokinase activity"/>
    <property type="evidence" value="ECO:0007669"/>
    <property type="project" value="InterPro"/>
</dbReference>
<dbReference type="Gene3D" id="3.40.367.20">
    <property type="match status" value="1"/>
</dbReference>
<dbReference type="CDD" id="cd24008">
    <property type="entry name" value="ASKHA_NBD_GLK"/>
    <property type="match status" value="1"/>
</dbReference>
<accession>A0A078A6G9</accession>
<dbReference type="Proteomes" id="UP000039865">
    <property type="component" value="Unassembled WGS sequence"/>
</dbReference>
<dbReference type="InterPro" id="IPR003836">
    <property type="entry name" value="Glucokinase"/>
</dbReference>